<dbReference type="Proteomes" id="UP000230423">
    <property type="component" value="Unassembled WGS sequence"/>
</dbReference>
<sequence>MFSINQESDTWEKEFVVASGSTASEISDSLEELHASVAHEFIREVEGVGMKEKEDESASEPAIITTEQIGELGTTEELPSMPVSFPTENNSERKRVTRSKGQMLLPRRRLVDCCSIL</sequence>
<keyword evidence="3" id="KW-1185">Reference proteome</keyword>
<name>A0A2G9UDC9_TELCI</name>
<accession>A0A2G9UDC9</accession>
<reference evidence="2 3" key="1">
    <citation type="submission" date="2015-09" db="EMBL/GenBank/DDBJ databases">
        <title>Draft genome of the parasitic nematode Teladorsagia circumcincta isolate WARC Sus (inbred).</title>
        <authorList>
            <person name="Mitreva M."/>
        </authorList>
    </citation>
    <scope>NUCLEOTIDE SEQUENCE [LARGE SCALE GENOMIC DNA]</scope>
    <source>
        <strain evidence="2 3">S</strain>
    </source>
</reference>
<dbReference type="AlphaFoldDB" id="A0A2G9UDC9"/>
<protein>
    <submittedName>
        <fullName evidence="2">Uncharacterized protein</fullName>
    </submittedName>
</protein>
<gene>
    <name evidence="2" type="ORF">TELCIR_09970</name>
</gene>
<dbReference type="OrthoDB" id="5837250at2759"/>
<dbReference type="EMBL" id="KZ347186">
    <property type="protein sequence ID" value="PIO68246.1"/>
    <property type="molecule type" value="Genomic_DNA"/>
</dbReference>
<proteinExistence type="predicted"/>
<evidence type="ECO:0000313" key="3">
    <source>
        <dbReference type="Proteomes" id="UP000230423"/>
    </source>
</evidence>
<evidence type="ECO:0000256" key="1">
    <source>
        <dbReference type="SAM" id="MobiDB-lite"/>
    </source>
</evidence>
<organism evidence="2 3">
    <name type="scientific">Teladorsagia circumcincta</name>
    <name type="common">Brown stomach worm</name>
    <name type="synonym">Ostertagia circumcincta</name>
    <dbReference type="NCBI Taxonomy" id="45464"/>
    <lineage>
        <taxon>Eukaryota</taxon>
        <taxon>Metazoa</taxon>
        <taxon>Ecdysozoa</taxon>
        <taxon>Nematoda</taxon>
        <taxon>Chromadorea</taxon>
        <taxon>Rhabditida</taxon>
        <taxon>Rhabditina</taxon>
        <taxon>Rhabditomorpha</taxon>
        <taxon>Strongyloidea</taxon>
        <taxon>Trichostrongylidae</taxon>
        <taxon>Teladorsagia</taxon>
    </lineage>
</organism>
<evidence type="ECO:0000313" key="2">
    <source>
        <dbReference type="EMBL" id="PIO68246.1"/>
    </source>
</evidence>
<feature type="region of interest" description="Disordered" evidence="1">
    <location>
        <begin position="68"/>
        <end position="99"/>
    </location>
</feature>